<reference evidence="1" key="1">
    <citation type="journal article" date="2014" name="Int. J. Syst. Evol. Microbiol.">
        <title>Complete genome sequence of Corynebacterium casei LMG S-19264T (=DSM 44701T), isolated from a smear-ripened cheese.</title>
        <authorList>
            <consortium name="US DOE Joint Genome Institute (JGI-PGF)"/>
            <person name="Walter F."/>
            <person name="Albersmeier A."/>
            <person name="Kalinowski J."/>
            <person name="Ruckert C."/>
        </authorList>
    </citation>
    <scope>NUCLEOTIDE SEQUENCE</scope>
    <source>
        <strain evidence="1">CGMCC 1.10998</strain>
    </source>
</reference>
<dbReference type="Proteomes" id="UP000637423">
    <property type="component" value="Unassembled WGS sequence"/>
</dbReference>
<evidence type="ECO:0000313" key="1">
    <source>
        <dbReference type="EMBL" id="GGC69612.1"/>
    </source>
</evidence>
<comment type="caution">
    <text evidence="1">The sequence shown here is derived from an EMBL/GenBank/DDBJ whole genome shotgun (WGS) entry which is preliminary data.</text>
</comment>
<organism evidence="1 2">
    <name type="scientific">Undibacterium terreum</name>
    <dbReference type="NCBI Taxonomy" id="1224302"/>
    <lineage>
        <taxon>Bacteria</taxon>
        <taxon>Pseudomonadati</taxon>
        <taxon>Pseudomonadota</taxon>
        <taxon>Betaproteobacteria</taxon>
        <taxon>Burkholderiales</taxon>
        <taxon>Oxalobacteraceae</taxon>
        <taxon>Undibacterium</taxon>
    </lineage>
</organism>
<keyword evidence="2" id="KW-1185">Reference proteome</keyword>
<protein>
    <submittedName>
        <fullName evidence="1">Uncharacterized protein</fullName>
    </submittedName>
</protein>
<dbReference type="EMBL" id="BMED01000001">
    <property type="protein sequence ID" value="GGC69612.1"/>
    <property type="molecule type" value="Genomic_DNA"/>
</dbReference>
<name>A0A916UEN5_9BURK</name>
<proteinExistence type="predicted"/>
<sequence length="89" mass="9933">MQQRKLHAQRTAHGQAAIAIRFYAEGIQQQGQPLGKLPHSVRIGPEWAAMPWIIENNNPIAALQCCDLFGPQARVGSKRVAEKEYRQTG</sequence>
<accession>A0A916UEN5</accession>
<reference evidence="1" key="2">
    <citation type="submission" date="2020-09" db="EMBL/GenBank/DDBJ databases">
        <authorList>
            <person name="Sun Q."/>
            <person name="Zhou Y."/>
        </authorList>
    </citation>
    <scope>NUCLEOTIDE SEQUENCE</scope>
    <source>
        <strain evidence="1">CGMCC 1.10998</strain>
    </source>
</reference>
<dbReference type="AlphaFoldDB" id="A0A916UEN5"/>
<gene>
    <name evidence="1" type="ORF">GCM10011396_15790</name>
</gene>
<evidence type="ECO:0000313" key="2">
    <source>
        <dbReference type="Proteomes" id="UP000637423"/>
    </source>
</evidence>